<reference evidence="3 4" key="1">
    <citation type="submission" date="2025-05" db="UniProtKB">
        <authorList>
            <consortium name="RefSeq"/>
        </authorList>
    </citation>
    <scope>IDENTIFICATION</scope>
</reference>
<evidence type="ECO:0000313" key="3">
    <source>
        <dbReference type="RefSeq" id="XP_005093558.1"/>
    </source>
</evidence>
<feature type="region of interest" description="Disordered" evidence="1">
    <location>
        <begin position="253"/>
        <end position="280"/>
    </location>
</feature>
<feature type="region of interest" description="Disordered" evidence="1">
    <location>
        <begin position="370"/>
        <end position="407"/>
    </location>
</feature>
<feature type="compositionally biased region" description="Polar residues" evidence="1">
    <location>
        <begin position="511"/>
        <end position="520"/>
    </location>
</feature>
<feature type="region of interest" description="Disordered" evidence="1">
    <location>
        <begin position="539"/>
        <end position="604"/>
    </location>
</feature>
<dbReference type="GeneID" id="101853840"/>
<dbReference type="RefSeq" id="XP_005093559.1">
    <property type="nucleotide sequence ID" value="XM_005093502.3"/>
</dbReference>
<feature type="compositionally biased region" description="Basic and acidic residues" evidence="1">
    <location>
        <begin position="383"/>
        <end position="393"/>
    </location>
</feature>
<keyword evidence="2" id="KW-1185">Reference proteome</keyword>
<gene>
    <name evidence="3 4" type="primary">LOC101853840</name>
</gene>
<feature type="region of interest" description="Disordered" evidence="1">
    <location>
        <begin position="501"/>
        <end position="525"/>
    </location>
</feature>
<proteinExistence type="predicted"/>
<evidence type="ECO:0000313" key="2">
    <source>
        <dbReference type="Proteomes" id="UP000694888"/>
    </source>
</evidence>
<feature type="compositionally biased region" description="Polar residues" evidence="1">
    <location>
        <begin position="394"/>
        <end position="407"/>
    </location>
</feature>
<sequence length="624" mass="68699">MTNATQSRYRSEIFNEDLNLPDDEELAQREEEAVMTVACTPSESPVQGHPLSDSRLQQLVEDLADEAEQQAVLDTVAIETEQEDDIPEMVCGWGCSTSSLPKAPQPKRVVGLRRRNPRAMASEIDTSKMVVRCVKEDYNSEHHKIAWKANVEPGTYRYICNNGIYRSTKFANTGTDWVTAKRSRFFTERSVPNPEVRQAQRTLKKDLNQHFRAQQQEHYLQIPEHPTFHLTHGPSLRQSDGLVVPSTAPTVNVTGASSPRAATCTESSRPITNDQQKDPKMVKSASDLFVENFSSRMTAFEKEKSDVHPKTPDNGLKPGTIPASAVSAIHNTHLRRIHDSPDTAKFLAKQAEDIAKDVFMVKPVLRAEQPLKPLEKLTPQQKNSERHGNESDRGSTATNSNRESPSLSTSFMTAMNAFAQIHHQHNRETNQSKSNPTTFRQHPGRQSIISNCSGTSQSDTDSLSSVRNALTLTNNDIEKMRSCPSMNYYAMRDYSRFLTGKGGGKLPGPTNITGKTQGSQRRAALASKVLSTSNIHHHHSLNSASSYHGGSSHFHASIGNGGKPNAGEDVRSITSDPATETTSVNTSSVSAPGKTLREAKAQSMSLPEIAGKRLSVAASSHRML</sequence>
<accession>A0ABM0JH51</accession>
<organism evidence="2 4">
    <name type="scientific">Aplysia californica</name>
    <name type="common">California sea hare</name>
    <dbReference type="NCBI Taxonomy" id="6500"/>
    <lineage>
        <taxon>Eukaryota</taxon>
        <taxon>Metazoa</taxon>
        <taxon>Spiralia</taxon>
        <taxon>Lophotrochozoa</taxon>
        <taxon>Mollusca</taxon>
        <taxon>Gastropoda</taxon>
        <taxon>Heterobranchia</taxon>
        <taxon>Euthyneura</taxon>
        <taxon>Tectipleura</taxon>
        <taxon>Aplysiida</taxon>
        <taxon>Aplysioidea</taxon>
        <taxon>Aplysiidae</taxon>
        <taxon>Aplysia</taxon>
    </lineage>
</organism>
<name>A0ABM0JH51_APLCA</name>
<feature type="compositionally biased region" description="Polar residues" evidence="1">
    <location>
        <begin position="264"/>
        <end position="274"/>
    </location>
</feature>
<feature type="compositionally biased region" description="Polar residues" evidence="1">
    <location>
        <begin position="447"/>
        <end position="462"/>
    </location>
</feature>
<evidence type="ECO:0000313" key="4">
    <source>
        <dbReference type="RefSeq" id="XP_005093559.1"/>
    </source>
</evidence>
<dbReference type="RefSeq" id="XP_005093558.1">
    <property type="nucleotide sequence ID" value="XM_005093501.3"/>
</dbReference>
<dbReference type="Proteomes" id="UP000694888">
    <property type="component" value="Unplaced"/>
</dbReference>
<feature type="compositionally biased region" description="Polar residues" evidence="1">
    <location>
        <begin position="429"/>
        <end position="440"/>
    </location>
</feature>
<evidence type="ECO:0000256" key="1">
    <source>
        <dbReference type="SAM" id="MobiDB-lite"/>
    </source>
</evidence>
<feature type="compositionally biased region" description="Low complexity" evidence="1">
    <location>
        <begin position="579"/>
        <end position="590"/>
    </location>
</feature>
<protein>
    <submittedName>
        <fullName evidence="3 4">Uncharacterized protein LOC101853840</fullName>
    </submittedName>
</protein>
<feature type="region of interest" description="Disordered" evidence="1">
    <location>
        <begin position="424"/>
        <end position="462"/>
    </location>
</feature>